<reference evidence="3" key="1">
    <citation type="submission" date="2016-11" db="EMBL/GenBank/DDBJ databases">
        <authorList>
            <person name="Varghese N."/>
            <person name="Submissions S."/>
        </authorList>
    </citation>
    <scope>NUCLEOTIDE SEQUENCE [LARGE SCALE GENOMIC DNA]</scope>
    <source>
        <strain evidence="3">DSM 15285</strain>
    </source>
</reference>
<dbReference type="AlphaFoldDB" id="A0A1M5TK50"/>
<dbReference type="PRINTS" id="PR00884">
    <property type="entry name" value="RIBOSOMALHS6"/>
</dbReference>
<dbReference type="InterPro" id="IPR004038">
    <property type="entry name" value="Ribosomal_eL8/eL30/eS12/Gad45"/>
</dbReference>
<dbReference type="InterPro" id="IPR029064">
    <property type="entry name" value="Ribosomal_eL30-like_sf"/>
</dbReference>
<organism evidence="2 3">
    <name type="scientific">Tepidibacter thalassicus DSM 15285</name>
    <dbReference type="NCBI Taxonomy" id="1123350"/>
    <lineage>
        <taxon>Bacteria</taxon>
        <taxon>Bacillati</taxon>
        <taxon>Bacillota</taxon>
        <taxon>Clostridia</taxon>
        <taxon>Peptostreptococcales</taxon>
        <taxon>Peptostreptococcaceae</taxon>
        <taxon>Tepidibacter</taxon>
    </lineage>
</organism>
<keyword evidence="2" id="KW-0687">Ribonucleoprotein</keyword>
<name>A0A1M5TK50_9FIRM</name>
<keyword evidence="3" id="KW-1185">Reference proteome</keyword>
<dbReference type="RefSeq" id="WP_072726389.1">
    <property type="nucleotide sequence ID" value="NZ_FQXH01000036.1"/>
</dbReference>
<evidence type="ECO:0000313" key="2">
    <source>
        <dbReference type="EMBL" id="SHH51185.1"/>
    </source>
</evidence>
<keyword evidence="2" id="KW-0689">Ribosomal protein</keyword>
<dbReference type="STRING" id="1123350.SAMN02744040_02207"/>
<dbReference type="SUPFAM" id="SSF55315">
    <property type="entry name" value="L30e-like"/>
    <property type="match status" value="1"/>
</dbReference>
<gene>
    <name evidence="2" type="ORF">SAMN02744040_02207</name>
</gene>
<evidence type="ECO:0000259" key="1">
    <source>
        <dbReference type="Pfam" id="PF01248"/>
    </source>
</evidence>
<accession>A0A1M5TK50</accession>
<dbReference type="EMBL" id="FQXH01000036">
    <property type="protein sequence ID" value="SHH51185.1"/>
    <property type="molecule type" value="Genomic_DNA"/>
</dbReference>
<dbReference type="OrthoDB" id="2353623at2"/>
<sequence length="81" mass="8986">MDLQNLKNEKKIVGTKQTTRALKEDKVKVIFIAQDAEKHITKNVEELSKEKGIDIIYVESMKELGRACGIQVGAAVAGMLK</sequence>
<dbReference type="Proteomes" id="UP000242520">
    <property type="component" value="Unassembled WGS sequence"/>
</dbReference>
<dbReference type="GO" id="GO:0005840">
    <property type="term" value="C:ribosome"/>
    <property type="evidence" value="ECO:0007669"/>
    <property type="project" value="UniProtKB-KW"/>
</dbReference>
<evidence type="ECO:0000313" key="3">
    <source>
        <dbReference type="Proteomes" id="UP000242520"/>
    </source>
</evidence>
<feature type="domain" description="Ribosomal protein eL8/eL30/eS12/Gadd45" evidence="1">
    <location>
        <begin position="7"/>
        <end position="77"/>
    </location>
</feature>
<dbReference type="Gene3D" id="3.30.1330.30">
    <property type="match status" value="1"/>
</dbReference>
<protein>
    <submittedName>
        <fullName evidence="2">Large subunit ribosomal protein L7A</fullName>
    </submittedName>
</protein>
<proteinExistence type="predicted"/>
<dbReference type="Pfam" id="PF01248">
    <property type="entry name" value="Ribosomal_L7Ae"/>
    <property type="match status" value="1"/>
</dbReference>